<keyword evidence="1" id="KW-0456">Lyase</keyword>
<gene>
    <name evidence="1" type="ORF">SAMN05421545_3685</name>
</gene>
<organism evidence="1 2">
    <name type="scientific">Pontibacter lucknowensis</name>
    <dbReference type="NCBI Taxonomy" id="1077936"/>
    <lineage>
        <taxon>Bacteria</taxon>
        <taxon>Pseudomonadati</taxon>
        <taxon>Bacteroidota</taxon>
        <taxon>Cytophagia</taxon>
        <taxon>Cytophagales</taxon>
        <taxon>Hymenobacteraceae</taxon>
        <taxon>Pontibacter</taxon>
    </lineage>
</organism>
<dbReference type="EMBL" id="FTNM01000006">
    <property type="protein sequence ID" value="SIR44275.1"/>
    <property type="molecule type" value="Genomic_DNA"/>
</dbReference>
<dbReference type="STRING" id="1077936.SAMN05421545_3685"/>
<name>A0A1N7AYT5_9BACT</name>
<accession>A0A1N7AYT5</accession>
<proteinExistence type="predicted"/>
<evidence type="ECO:0000313" key="1">
    <source>
        <dbReference type="EMBL" id="SIR44275.1"/>
    </source>
</evidence>
<dbReference type="Pfam" id="PF14099">
    <property type="entry name" value="Polysacc_lyase"/>
    <property type="match status" value="1"/>
</dbReference>
<dbReference type="Proteomes" id="UP000185924">
    <property type="component" value="Unassembled WGS sequence"/>
</dbReference>
<dbReference type="InterPro" id="IPR025975">
    <property type="entry name" value="Polysacc_lyase"/>
</dbReference>
<protein>
    <submittedName>
        <fullName evidence="1">Polysaccharide lyase</fullName>
    </submittedName>
</protein>
<dbReference type="GO" id="GO:0016829">
    <property type="term" value="F:lyase activity"/>
    <property type="evidence" value="ECO:0007669"/>
    <property type="project" value="UniProtKB-KW"/>
</dbReference>
<dbReference type="Gene3D" id="2.60.120.200">
    <property type="match status" value="1"/>
</dbReference>
<keyword evidence="2" id="KW-1185">Reference proteome</keyword>
<reference evidence="2" key="1">
    <citation type="submission" date="2017-01" db="EMBL/GenBank/DDBJ databases">
        <authorList>
            <person name="Varghese N."/>
            <person name="Submissions S."/>
        </authorList>
    </citation>
    <scope>NUCLEOTIDE SEQUENCE [LARGE SCALE GENOMIC DNA]</scope>
    <source>
        <strain evidence="2">DM9</strain>
    </source>
</reference>
<sequence>MMREYIVGLVAVVSILGWSTLRYDSPYPAFSLQHNYVSVSDLQNQIAKISHRSKSVFWRTAEEKPLRNHLLFEETFEGSDPLHTAVNLQTDTEHGFRVVTDPLNNENKVARFELRASDPMIHRGMRSELFVVDRVTDKEMWYSFAVMFPEDGYAPDSSNELISQWHQEGSPPISLRTVDNVIYLRVRHNTKEDKWKVMELAPLTKDVWHEFVFHIIHSAGSDAILEVWHNGVKRVSYSGRNHFEDKKMPYWKVGVYKAKWNNSRTASEKRVIYFDNVRVGNELASYESMRSQRTNDKTNSDL</sequence>
<evidence type="ECO:0000313" key="2">
    <source>
        <dbReference type="Proteomes" id="UP000185924"/>
    </source>
</evidence>
<dbReference type="AlphaFoldDB" id="A0A1N7AYT5"/>